<dbReference type="GO" id="GO:0016208">
    <property type="term" value="F:AMP binding"/>
    <property type="evidence" value="ECO:0007669"/>
    <property type="project" value="TreeGrafter"/>
</dbReference>
<gene>
    <name evidence="11 13" type="primary">apt</name>
</gene>
<dbReference type="SUPFAM" id="SSF53271">
    <property type="entry name" value="PRTase-like"/>
    <property type="match status" value="1"/>
</dbReference>
<reference evidence="13" key="1">
    <citation type="journal article" date="2014" name="Genome Biol. Evol.">
        <title>Pangenome evidence for extensive interdomain horizontal transfer affecting lineage core and shell genes in uncultured planktonic thaumarchaeota and euryarchaeota.</title>
        <authorList>
            <person name="Deschamps P."/>
            <person name="Zivanovic Y."/>
            <person name="Moreira D."/>
            <person name="Rodriguez-Valera F."/>
            <person name="Lopez-Garcia P."/>
        </authorList>
    </citation>
    <scope>NUCLEOTIDE SEQUENCE</scope>
</reference>
<dbReference type="UniPathway" id="UPA00588">
    <property type="reaction ID" value="UER00646"/>
</dbReference>
<dbReference type="GO" id="GO:0006168">
    <property type="term" value="P:adenine salvage"/>
    <property type="evidence" value="ECO:0007669"/>
    <property type="project" value="InterPro"/>
</dbReference>
<keyword evidence="8 11" id="KW-0328">Glycosyltransferase</keyword>
<dbReference type="Pfam" id="PF00156">
    <property type="entry name" value="Pribosyltran"/>
    <property type="match status" value="1"/>
</dbReference>
<dbReference type="GO" id="GO:0003999">
    <property type="term" value="F:adenine phosphoribosyltransferase activity"/>
    <property type="evidence" value="ECO:0007669"/>
    <property type="project" value="UniProtKB-UniRule"/>
</dbReference>
<dbReference type="CDD" id="cd06223">
    <property type="entry name" value="PRTases_typeI"/>
    <property type="match status" value="1"/>
</dbReference>
<organism evidence="13">
    <name type="scientific">uncultured marine thaumarchaeote KM3_201_H03</name>
    <dbReference type="NCBI Taxonomy" id="1456096"/>
    <lineage>
        <taxon>Archaea</taxon>
        <taxon>Nitrososphaerota</taxon>
        <taxon>environmental samples</taxon>
    </lineage>
</organism>
<dbReference type="PANTHER" id="PTHR32315">
    <property type="entry name" value="ADENINE PHOSPHORIBOSYLTRANSFERASE"/>
    <property type="match status" value="1"/>
</dbReference>
<dbReference type="NCBIfam" id="NF002636">
    <property type="entry name" value="PRK02304.1-5"/>
    <property type="match status" value="1"/>
</dbReference>
<dbReference type="NCBIfam" id="TIGR01090">
    <property type="entry name" value="apt"/>
    <property type="match status" value="1"/>
</dbReference>
<feature type="domain" description="Phosphoribosyltransferase" evidence="12">
    <location>
        <begin position="48"/>
        <end position="154"/>
    </location>
</feature>
<comment type="subcellular location">
    <subcellularLocation>
        <location evidence="3 11">Cytoplasm</location>
    </subcellularLocation>
</comment>
<evidence type="ECO:0000256" key="7">
    <source>
        <dbReference type="ARBA" id="ARBA00022490"/>
    </source>
</evidence>
<comment type="catalytic activity">
    <reaction evidence="1 11">
        <text>AMP + diphosphate = 5-phospho-alpha-D-ribose 1-diphosphate + adenine</text>
        <dbReference type="Rhea" id="RHEA:16609"/>
        <dbReference type="ChEBI" id="CHEBI:16708"/>
        <dbReference type="ChEBI" id="CHEBI:33019"/>
        <dbReference type="ChEBI" id="CHEBI:58017"/>
        <dbReference type="ChEBI" id="CHEBI:456215"/>
        <dbReference type="EC" id="2.4.2.7"/>
    </reaction>
</comment>
<dbReference type="GO" id="GO:0005737">
    <property type="term" value="C:cytoplasm"/>
    <property type="evidence" value="ECO:0007669"/>
    <property type="project" value="UniProtKB-SubCell"/>
</dbReference>
<evidence type="ECO:0000256" key="3">
    <source>
        <dbReference type="ARBA" id="ARBA00004496"/>
    </source>
</evidence>
<dbReference type="InterPro" id="IPR000836">
    <property type="entry name" value="PRTase_dom"/>
</dbReference>
<dbReference type="PANTHER" id="PTHR32315:SF3">
    <property type="entry name" value="ADENINE PHOSPHORIBOSYLTRANSFERASE"/>
    <property type="match status" value="1"/>
</dbReference>
<comment type="pathway">
    <text evidence="4 11">Purine metabolism; AMP biosynthesis via salvage pathway; AMP from adenine: step 1/1.</text>
</comment>
<evidence type="ECO:0000256" key="1">
    <source>
        <dbReference type="ARBA" id="ARBA00000868"/>
    </source>
</evidence>
<dbReference type="NCBIfam" id="NF002634">
    <property type="entry name" value="PRK02304.1-3"/>
    <property type="match status" value="1"/>
</dbReference>
<evidence type="ECO:0000313" key="13">
    <source>
        <dbReference type="EMBL" id="AIF07362.1"/>
    </source>
</evidence>
<comment type="subunit">
    <text evidence="11">Homodimer.</text>
</comment>
<dbReference type="HAMAP" id="MF_00004">
    <property type="entry name" value="Aden_phosphoribosyltr"/>
    <property type="match status" value="1"/>
</dbReference>
<evidence type="ECO:0000256" key="11">
    <source>
        <dbReference type="HAMAP-Rule" id="MF_00004"/>
    </source>
</evidence>
<comment type="similarity">
    <text evidence="5 11">Belongs to the purine/pyrimidine phosphoribosyltransferase family.</text>
</comment>
<comment type="function">
    <text evidence="2 11">Catalyzes a salvage reaction resulting in the formation of AMP, that is energically less costly than de novo synthesis.</text>
</comment>
<evidence type="ECO:0000259" key="12">
    <source>
        <dbReference type="Pfam" id="PF00156"/>
    </source>
</evidence>
<proteinExistence type="inferred from homology"/>
<keyword evidence="9 11" id="KW-0808">Transferase</keyword>
<evidence type="ECO:0000256" key="2">
    <source>
        <dbReference type="ARBA" id="ARBA00003968"/>
    </source>
</evidence>
<evidence type="ECO:0000256" key="6">
    <source>
        <dbReference type="ARBA" id="ARBA00011893"/>
    </source>
</evidence>
<dbReference type="InterPro" id="IPR029057">
    <property type="entry name" value="PRTase-like"/>
</dbReference>
<dbReference type="GO" id="GO:0044209">
    <property type="term" value="P:AMP salvage"/>
    <property type="evidence" value="ECO:0007669"/>
    <property type="project" value="UniProtKB-UniRule"/>
</dbReference>
<dbReference type="EC" id="2.4.2.7" evidence="6 11"/>
<name>A0A075GYM1_9ARCH</name>
<keyword evidence="10 11" id="KW-0660">Purine salvage</keyword>
<evidence type="ECO:0000256" key="9">
    <source>
        <dbReference type="ARBA" id="ARBA00022679"/>
    </source>
</evidence>
<dbReference type="InterPro" id="IPR050054">
    <property type="entry name" value="UPRTase/APRTase"/>
</dbReference>
<evidence type="ECO:0000256" key="8">
    <source>
        <dbReference type="ARBA" id="ARBA00022676"/>
    </source>
</evidence>
<dbReference type="GO" id="GO:0006166">
    <property type="term" value="P:purine ribonucleoside salvage"/>
    <property type="evidence" value="ECO:0007669"/>
    <property type="project" value="UniProtKB-UniRule"/>
</dbReference>
<dbReference type="FunFam" id="3.40.50.2020:FF:000021">
    <property type="entry name" value="Adenine phosphoribosyltransferase"/>
    <property type="match status" value="1"/>
</dbReference>
<evidence type="ECO:0000256" key="4">
    <source>
        <dbReference type="ARBA" id="ARBA00004659"/>
    </source>
</evidence>
<accession>A0A075GYM1</accession>
<evidence type="ECO:0000256" key="5">
    <source>
        <dbReference type="ARBA" id="ARBA00008391"/>
    </source>
</evidence>
<dbReference type="GO" id="GO:0002055">
    <property type="term" value="F:adenine binding"/>
    <property type="evidence" value="ECO:0007669"/>
    <property type="project" value="TreeGrafter"/>
</dbReference>
<protein>
    <recommendedName>
        <fullName evidence="6 11">Adenine phosphoribosyltransferase</fullName>
        <shortName evidence="11">APRT</shortName>
        <ecNumber evidence="6 11">2.4.2.7</ecNumber>
    </recommendedName>
</protein>
<dbReference type="EMBL" id="KF900799">
    <property type="protein sequence ID" value="AIF07362.1"/>
    <property type="molecule type" value="Genomic_DNA"/>
</dbReference>
<dbReference type="AlphaFoldDB" id="A0A075GYM1"/>
<sequence>MNLAIDMNLKDKIAEYPNFPKKGILFRDFSPVLKDPSSLSQIADEFSKHFHPKNVDVFAGIESRGFLLATILALRYNKGIIMVRKAGKLPGKTAKLSYTIEYGKDTIEIQKDILEKGQRVIICDDLLATGGTAKAAGKLIEKVGGEITGFAFIIELTELNGIKGLSKYNCKSLVKY</sequence>
<dbReference type="InterPro" id="IPR005764">
    <property type="entry name" value="Ade_phspho_trans"/>
</dbReference>
<keyword evidence="7 11" id="KW-0963">Cytoplasm</keyword>
<dbReference type="Gene3D" id="3.40.50.2020">
    <property type="match status" value="1"/>
</dbReference>
<evidence type="ECO:0000256" key="10">
    <source>
        <dbReference type="ARBA" id="ARBA00022726"/>
    </source>
</evidence>